<feature type="binding site" evidence="10 13">
    <location>
        <position position="177"/>
    </location>
    <ligand>
        <name>a divalent metal cation</name>
        <dbReference type="ChEBI" id="CHEBI:60240"/>
    </ligand>
</feature>
<comment type="function">
    <text evidence="10">Catalyzes the reversible epimerization of D-ribulose 5-phosphate to D-xylulose 5-phosphate.</text>
</comment>
<comment type="cofactor">
    <cofactor evidence="3">
        <name>Co(2+)</name>
        <dbReference type="ChEBI" id="CHEBI:48828"/>
    </cofactor>
</comment>
<dbReference type="AlphaFoldDB" id="A0A1G9XZH0"/>
<dbReference type="GO" id="GO:0006098">
    <property type="term" value="P:pentose-phosphate shunt"/>
    <property type="evidence" value="ECO:0007669"/>
    <property type="project" value="UniProtKB-UniRule"/>
</dbReference>
<dbReference type="GO" id="GO:0004750">
    <property type="term" value="F:D-ribulose-phosphate 3-epimerase activity"/>
    <property type="evidence" value="ECO:0007669"/>
    <property type="project" value="UniProtKB-UniRule"/>
</dbReference>
<comment type="pathway">
    <text evidence="10">Carbohydrate degradation.</text>
</comment>
<dbReference type="Pfam" id="PF00834">
    <property type="entry name" value="Ribul_P_3_epim"/>
    <property type="match status" value="1"/>
</dbReference>
<evidence type="ECO:0000313" key="16">
    <source>
        <dbReference type="Proteomes" id="UP000199182"/>
    </source>
</evidence>
<feature type="binding site" evidence="10 13">
    <location>
        <position position="35"/>
    </location>
    <ligand>
        <name>a divalent metal cation</name>
        <dbReference type="ChEBI" id="CHEBI:60240"/>
    </ligand>
</feature>
<evidence type="ECO:0000256" key="10">
    <source>
        <dbReference type="HAMAP-Rule" id="MF_02227"/>
    </source>
</evidence>
<keyword evidence="9 10" id="KW-0413">Isomerase</keyword>
<organism evidence="15 16">
    <name type="scientific">Acetanaerobacterium elongatum</name>
    <dbReference type="NCBI Taxonomy" id="258515"/>
    <lineage>
        <taxon>Bacteria</taxon>
        <taxon>Bacillati</taxon>
        <taxon>Bacillota</taxon>
        <taxon>Clostridia</taxon>
        <taxon>Eubacteriales</taxon>
        <taxon>Oscillospiraceae</taxon>
        <taxon>Acetanaerobacterium</taxon>
    </lineage>
</organism>
<evidence type="ECO:0000256" key="11">
    <source>
        <dbReference type="PIRNR" id="PIRNR001461"/>
    </source>
</evidence>
<dbReference type="InterPro" id="IPR000056">
    <property type="entry name" value="Ribul_P_3_epim-like"/>
</dbReference>
<dbReference type="Gene3D" id="3.20.20.70">
    <property type="entry name" value="Aldolase class I"/>
    <property type="match status" value="1"/>
</dbReference>
<evidence type="ECO:0000256" key="8">
    <source>
        <dbReference type="ARBA" id="ARBA00022723"/>
    </source>
</evidence>
<evidence type="ECO:0000256" key="1">
    <source>
        <dbReference type="ARBA" id="ARBA00001782"/>
    </source>
</evidence>
<dbReference type="PIRSF" id="PIRSF001461">
    <property type="entry name" value="RPE"/>
    <property type="match status" value="1"/>
</dbReference>
<evidence type="ECO:0000256" key="2">
    <source>
        <dbReference type="ARBA" id="ARBA00001936"/>
    </source>
</evidence>
<dbReference type="Proteomes" id="UP000199182">
    <property type="component" value="Unassembled WGS sequence"/>
</dbReference>
<keyword evidence="10 11" id="KW-0119">Carbohydrate metabolism</keyword>
<feature type="binding site" evidence="10 14">
    <location>
        <begin position="199"/>
        <end position="200"/>
    </location>
    <ligand>
        <name>substrate</name>
    </ligand>
</feature>
<keyword evidence="16" id="KW-1185">Reference proteome</keyword>
<dbReference type="InterPro" id="IPR026019">
    <property type="entry name" value="Ribul_P_3_epim"/>
</dbReference>
<feature type="active site" description="Proton donor" evidence="10 12">
    <location>
        <position position="177"/>
    </location>
</feature>
<evidence type="ECO:0000256" key="3">
    <source>
        <dbReference type="ARBA" id="ARBA00001941"/>
    </source>
</evidence>
<keyword evidence="13" id="KW-0170">Cobalt</keyword>
<dbReference type="GO" id="GO:0005737">
    <property type="term" value="C:cytoplasm"/>
    <property type="evidence" value="ECO:0007669"/>
    <property type="project" value="UniProtKB-ARBA"/>
</dbReference>
<feature type="binding site" evidence="10 14">
    <location>
        <position position="10"/>
    </location>
    <ligand>
        <name>substrate</name>
    </ligand>
</feature>
<dbReference type="PROSITE" id="PS01085">
    <property type="entry name" value="RIBUL_P_3_EPIMER_1"/>
    <property type="match status" value="1"/>
</dbReference>
<dbReference type="HAMAP" id="MF_02227">
    <property type="entry name" value="RPE"/>
    <property type="match status" value="1"/>
</dbReference>
<accession>A0A1G9XZH0</accession>
<feature type="binding site" evidence="10 13">
    <location>
        <position position="37"/>
    </location>
    <ligand>
        <name>a divalent metal cation</name>
        <dbReference type="ChEBI" id="CHEBI:60240"/>
    </ligand>
</feature>
<dbReference type="GO" id="GO:0046872">
    <property type="term" value="F:metal ion binding"/>
    <property type="evidence" value="ECO:0007669"/>
    <property type="project" value="UniProtKB-UniRule"/>
</dbReference>
<dbReference type="NCBIfam" id="NF004076">
    <property type="entry name" value="PRK05581.1-4"/>
    <property type="match status" value="1"/>
</dbReference>
<evidence type="ECO:0000256" key="14">
    <source>
        <dbReference type="PIRSR" id="PIRSR001461-3"/>
    </source>
</evidence>
<evidence type="ECO:0000256" key="9">
    <source>
        <dbReference type="ARBA" id="ARBA00023235"/>
    </source>
</evidence>
<comment type="cofactor">
    <cofactor evidence="2">
        <name>Mn(2+)</name>
        <dbReference type="ChEBI" id="CHEBI:29035"/>
    </cofactor>
</comment>
<evidence type="ECO:0000256" key="7">
    <source>
        <dbReference type="ARBA" id="ARBA00013188"/>
    </source>
</evidence>
<feature type="binding site" evidence="10 14">
    <location>
        <begin position="144"/>
        <end position="147"/>
    </location>
    <ligand>
        <name>substrate</name>
    </ligand>
</feature>
<dbReference type="STRING" id="258515.SAMN05192585_10981"/>
<dbReference type="FunFam" id="3.20.20.70:FF:000004">
    <property type="entry name" value="Ribulose-phosphate 3-epimerase"/>
    <property type="match status" value="1"/>
</dbReference>
<comment type="cofactor">
    <cofactor evidence="4">
        <name>Zn(2+)</name>
        <dbReference type="ChEBI" id="CHEBI:29105"/>
    </cofactor>
</comment>
<dbReference type="NCBIfam" id="TIGR01163">
    <property type="entry name" value="rpe"/>
    <property type="match status" value="1"/>
</dbReference>
<dbReference type="EC" id="5.1.3.1" evidence="7 10"/>
<dbReference type="InterPro" id="IPR013785">
    <property type="entry name" value="Aldolase_TIM"/>
</dbReference>
<keyword evidence="13" id="KW-0862">Zinc</keyword>
<evidence type="ECO:0000313" key="15">
    <source>
        <dbReference type="EMBL" id="SDN01603.1"/>
    </source>
</evidence>
<dbReference type="SUPFAM" id="SSF51366">
    <property type="entry name" value="Ribulose-phoshate binding barrel"/>
    <property type="match status" value="1"/>
</dbReference>
<dbReference type="EMBL" id="FNID01000009">
    <property type="protein sequence ID" value="SDN01603.1"/>
    <property type="molecule type" value="Genomic_DNA"/>
</dbReference>
<evidence type="ECO:0000256" key="13">
    <source>
        <dbReference type="PIRSR" id="PIRSR001461-2"/>
    </source>
</evidence>
<feature type="binding site" evidence="10">
    <location>
        <begin position="177"/>
        <end position="179"/>
    </location>
    <ligand>
        <name>substrate</name>
    </ligand>
</feature>
<evidence type="ECO:0000256" key="5">
    <source>
        <dbReference type="ARBA" id="ARBA00001954"/>
    </source>
</evidence>
<evidence type="ECO:0000256" key="12">
    <source>
        <dbReference type="PIRSR" id="PIRSR001461-1"/>
    </source>
</evidence>
<gene>
    <name evidence="10" type="primary">rpe</name>
    <name evidence="15" type="ORF">SAMN05192585_10981</name>
</gene>
<name>A0A1G9XZH0_9FIRM</name>
<sequence>MPHEIKIAPSVLACDFAHIADEIKKVEAAGADWIHLDVMDGHFVPNITFGPPVVSSLRKITTLPFDVHLMLTDPLMYAKAFALAGADSITFHIESVGDPHAAIEYIRSLGVRVGISIKPHTPAEALLPYLKELDLVLVMTVEPGFGGQRFMSDMLPKIEMLRSGITRQRLITNLQVDGGIDEHTAYLVKKSGADVLVAGSAIFSREDYKTAIVSLKNA</sequence>
<dbReference type="InterPro" id="IPR011060">
    <property type="entry name" value="RibuloseP-bd_barrel"/>
</dbReference>
<comment type="similarity">
    <text evidence="6 10 11">Belongs to the ribulose-phosphate 3-epimerase family.</text>
</comment>
<evidence type="ECO:0000256" key="4">
    <source>
        <dbReference type="ARBA" id="ARBA00001947"/>
    </source>
</evidence>
<reference evidence="15 16" key="1">
    <citation type="submission" date="2016-10" db="EMBL/GenBank/DDBJ databases">
        <authorList>
            <person name="de Groot N.N."/>
        </authorList>
    </citation>
    <scope>NUCLEOTIDE SEQUENCE [LARGE SCALE GENOMIC DNA]</scope>
    <source>
        <strain evidence="15 16">CGMCC 1.5012</strain>
    </source>
</reference>
<comment type="cofactor">
    <cofactor evidence="5">
        <name>Fe(2+)</name>
        <dbReference type="ChEBI" id="CHEBI:29033"/>
    </cofactor>
</comment>
<protein>
    <recommendedName>
        <fullName evidence="7 10">Ribulose-phosphate 3-epimerase</fullName>
        <ecNumber evidence="7 10">5.1.3.1</ecNumber>
    </recommendedName>
</protein>
<feature type="active site" description="Proton acceptor" evidence="10 12">
    <location>
        <position position="37"/>
    </location>
</feature>
<keyword evidence="8 10" id="KW-0479">Metal-binding</keyword>
<feature type="binding site" evidence="10 14">
    <location>
        <position position="68"/>
    </location>
    <ligand>
        <name>substrate</name>
    </ligand>
</feature>
<evidence type="ECO:0000256" key="6">
    <source>
        <dbReference type="ARBA" id="ARBA00009541"/>
    </source>
</evidence>
<proteinExistence type="inferred from homology"/>
<dbReference type="CDD" id="cd00429">
    <property type="entry name" value="RPE"/>
    <property type="match status" value="1"/>
</dbReference>
<comment type="catalytic activity">
    <reaction evidence="1 10 11">
        <text>D-ribulose 5-phosphate = D-xylulose 5-phosphate</text>
        <dbReference type="Rhea" id="RHEA:13677"/>
        <dbReference type="ChEBI" id="CHEBI:57737"/>
        <dbReference type="ChEBI" id="CHEBI:58121"/>
        <dbReference type="EC" id="5.1.3.1"/>
    </reaction>
</comment>
<dbReference type="PROSITE" id="PS01086">
    <property type="entry name" value="RIBUL_P_3_EPIMER_2"/>
    <property type="match status" value="1"/>
</dbReference>
<dbReference type="GO" id="GO:0019323">
    <property type="term" value="P:pentose catabolic process"/>
    <property type="evidence" value="ECO:0007669"/>
    <property type="project" value="UniProtKB-UniRule"/>
</dbReference>
<keyword evidence="13" id="KW-0464">Manganese</keyword>
<feature type="binding site" evidence="10 13">
    <location>
        <position position="68"/>
    </location>
    <ligand>
        <name>a divalent metal cation</name>
        <dbReference type="ChEBI" id="CHEBI:60240"/>
    </ligand>
</feature>
<dbReference type="PANTHER" id="PTHR11749">
    <property type="entry name" value="RIBULOSE-5-PHOSPHATE-3-EPIMERASE"/>
    <property type="match status" value="1"/>
</dbReference>
<feature type="binding site" evidence="14">
    <location>
        <position position="179"/>
    </location>
    <ligand>
        <name>substrate</name>
    </ligand>
</feature>
<comment type="cofactor">
    <cofactor evidence="10 13">
        <name>a divalent metal cation</name>
        <dbReference type="ChEBI" id="CHEBI:60240"/>
    </cofactor>
    <text evidence="10 13">Binds 1 divalent metal cation per subunit.</text>
</comment>